<evidence type="ECO:0000313" key="1">
    <source>
        <dbReference type="EMBL" id="AZZ56045.1"/>
    </source>
</evidence>
<organism evidence="1 2">
    <name type="scientific">Rathayibacter iranicus</name>
    <dbReference type="NCBI Taxonomy" id="59737"/>
    <lineage>
        <taxon>Bacteria</taxon>
        <taxon>Bacillati</taxon>
        <taxon>Actinomycetota</taxon>
        <taxon>Actinomycetes</taxon>
        <taxon>Micrococcales</taxon>
        <taxon>Microbacteriaceae</taxon>
        <taxon>Rathayibacter</taxon>
    </lineage>
</organism>
<reference evidence="1 2" key="1">
    <citation type="submission" date="2018-03" db="EMBL/GenBank/DDBJ databases">
        <title>Bacteriophage NCPPB3778 and a type I-E CRISPR drive the evolution of the US Biological Select Agent, Rathayibacter toxicus.</title>
        <authorList>
            <person name="Davis E.W.II."/>
            <person name="Tabima J.F."/>
            <person name="Weisberg A.J."/>
            <person name="Dantas Lopes L."/>
            <person name="Wiseman M.S."/>
            <person name="Wiseman M.S."/>
            <person name="Pupko T."/>
            <person name="Belcher M.S."/>
            <person name="Sechler A.J."/>
            <person name="Tancos M.A."/>
            <person name="Schroeder B.K."/>
            <person name="Murray T.D."/>
            <person name="Luster D.G."/>
            <person name="Schneider W.L."/>
            <person name="Rogers E."/>
            <person name="Andreote F.D."/>
            <person name="Grunwald N.J."/>
            <person name="Putnam M.L."/>
            <person name="Chang J.H."/>
        </authorList>
    </citation>
    <scope>NUCLEOTIDE SEQUENCE [LARGE SCALE GENOMIC DNA]</scope>
    <source>
        <strain evidence="1 2">NCCPB 2253</strain>
    </source>
</reference>
<dbReference type="InterPro" id="IPR047324">
    <property type="entry name" value="LbH_gamma_CA-like"/>
</dbReference>
<dbReference type="KEGG" id="ria:C7V51_09255"/>
<protein>
    <submittedName>
        <fullName evidence="1">Gamma carbonic anhydrase family protein</fullName>
    </submittedName>
</protein>
<dbReference type="Pfam" id="PF00132">
    <property type="entry name" value="Hexapep"/>
    <property type="match status" value="2"/>
</dbReference>
<accession>A0AAD1AFH4</accession>
<dbReference type="SUPFAM" id="SSF51161">
    <property type="entry name" value="Trimeric LpxA-like enzymes"/>
    <property type="match status" value="1"/>
</dbReference>
<dbReference type="Gene3D" id="2.160.10.10">
    <property type="entry name" value="Hexapeptide repeat proteins"/>
    <property type="match status" value="1"/>
</dbReference>
<dbReference type="InterPro" id="IPR001451">
    <property type="entry name" value="Hexapep"/>
</dbReference>
<dbReference type="GeneID" id="49819168"/>
<dbReference type="InterPro" id="IPR011004">
    <property type="entry name" value="Trimer_LpxA-like_sf"/>
</dbReference>
<dbReference type="AlphaFoldDB" id="A0AAD1AFH4"/>
<dbReference type="RefSeq" id="WP_097167715.1">
    <property type="nucleotide sequence ID" value="NZ_CP028130.1"/>
</dbReference>
<dbReference type="Proteomes" id="UP000283946">
    <property type="component" value="Chromosome"/>
</dbReference>
<evidence type="ECO:0000313" key="2">
    <source>
        <dbReference type="Proteomes" id="UP000283946"/>
    </source>
</evidence>
<sequence length="180" mass="18398">MSVYGFHGRYPLIHPSAYVFDNVTVIGDVEIGPDVSLWPGVTIRGDKGAVRIGAGANVQDHAMVHSDPNHPVIIGAQVTIAHSAVLHGCTIGDGSVIGIGAILLNGAVIGEHSRVSAGALVGAGPSYPAASLIAGSPGSVLMSLSKSDIDVLLATAGEYQDLAQEYRRHLEVLGTSATAE</sequence>
<proteinExistence type="predicted"/>
<dbReference type="CDD" id="cd04645">
    <property type="entry name" value="LbH_gamma_CA_like"/>
    <property type="match status" value="1"/>
</dbReference>
<dbReference type="PANTHER" id="PTHR13061:SF29">
    <property type="entry name" value="GAMMA CARBONIC ANHYDRASE-LIKE 1, MITOCHONDRIAL-RELATED"/>
    <property type="match status" value="1"/>
</dbReference>
<dbReference type="InterPro" id="IPR050484">
    <property type="entry name" value="Transf_Hexapept/Carb_Anhydrase"/>
</dbReference>
<dbReference type="EMBL" id="CP028130">
    <property type="protein sequence ID" value="AZZ56045.1"/>
    <property type="molecule type" value="Genomic_DNA"/>
</dbReference>
<gene>
    <name evidence="1" type="ORF">C7V51_09255</name>
</gene>
<dbReference type="PANTHER" id="PTHR13061">
    <property type="entry name" value="DYNACTIN SUBUNIT P25"/>
    <property type="match status" value="1"/>
</dbReference>
<name>A0AAD1AFH4_9MICO</name>